<keyword evidence="3 11" id="KW-0285">Flavoprotein</keyword>
<feature type="binding site" evidence="11">
    <location>
        <position position="122"/>
    </location>
    <ligand>
        <name>FMN</name>
        <dbReference type="ChEBI" id="CHEBI:58210"/>
    </ligand>
</feature>
<feature type="binding site" evidence="11">
    <location>
        <begin position="266"/>
        <end position="268"/>
    </location>
    <ligand>
        <name>FMN</name>
        <dbReference type="ChEBI" id="CHEBI:58210"/>
    </ligand>
</feature>
<dbReference type="EMBL" id="PSQJ01000014">
    <property type="protein sequence ID" value="PTL86049.1"/>
    <property type="molecule type" value="Genomic_DNA"/>
</dbReference>
<keyword evidence="5 11" id="KW-0479">Metal-binding</keyword>
<evidence type="ECO:0000256" key="4">
    <source>
        <dbReference type="ARBA" id="ARBA00022643"/>
    </source>
</evidence>
<dbReference type="GO" id="GO:0016491">
    <property type="term" value="F:oxidoreductase activity"/>
    <property type="evidence" value="ECO:0007669"/>
    <property type="project" value="InterPro"/>
</dbReference>
<keyword evidence="7 11" id="KW-0521">NADP</keyword>
<dbReference type="GO" id="GO:0004452">
    <property type="term" value="F:isopentenyl-diphosphate delta-isomerase activity"/>
    <property type="evidence" value="ECO:0007669"/>
    <property type="project" value="UniProtKB-UniRule"/>
</dbReference>
<feature type="domain" description="FMN-dependent dehydrogenase" evidence="12">
    <location>
        <begin position="174"/>
        <end position="328"/>
    </location>
</feature>
<keyword evidence="4 11" id="KW-0288">FMN</keyword>
<feature type="binding site" evidence="11">
    <location>
        <position position="189"/>
    </location>
    <ligand>
        <name>FMN</name>
        <dbReference type="ChEBI" id="CHEBI:58210"/>
    </ligand>
</feature>
<gene>
    <name evidence="11" type="primary">fni</name>
    <name evidence="13" type="ORF">C4617_05715</name>
</gene>
<dbReference type="Proteomes" id="UP000240811">
    <property type="component" value="Unassembled WGS sequence"/>
</dbReference>
<evidence type="ECO:0000256" key="10">
    <source>
        <dbReference type="ARBA" id="ARBA00025810"/>
    </source>
</evidence>
<evidence type="ECO:0000256" key="1">
    <source>
        <dbReference type="ARBA" id="ARBA00001917"/>
    </source>
</evidence>
<keyword evidence="2 11" id="KW-0963">Cytoplasm</keyword>
<comment type="caution">
    <text evidence="11">Lacks conserved residue(s) required for the propagation of feature annotation.</text>
</comment>
<sequence>MINSRKIDHIRVICEDPKTDRKKHFFDNWQLIHRALPEISFKDVDPSIDFLGKRISFPLLISSMTGGNNDLLQKINRNLAIAAEETGVAMAVGSQRVMFSDSESIKSFKLREYAPNTVLISNLGAVQFNYGFGIKEAREAVDVLEANGLFLHLNPLQEIVQPNGDTDFSNLSSSIAMISTKMDVPIILKEVGCGMSSIDIELGLKAGIKYFDLAGRGGMSWSRIESHRDEQDDIGIFFQDWGIPTPIALEMARPYCKQAQFIASGGIRNGLDILKSIIMGASIGGIASPFLKPAMDSAEAVISLIESLRKEFVVSMFLVGAKRVQELHLNTALLWQK</sequence>
<keyword evidence="8 11" id="KW-0414">Isoprene biosynthesis</keyword>
<evidence type="ECO:0000256" key="11">
    <source>
        <dbReference type="HAMAP-Rule" id="MF_00354"/>
    </source>
</evidence>
<comment type="catalytic activity">
    <reaction evidence="11">
        <text>isopentenyl diphosphate = dimethylallyl diphosphate</text>
        <dbReference type="Rhea" id="RHEA:23284"/>
        <dbReference type="ChEBI" id="CHEBI:57623"/>
        <dbReference type="ChEBI" id="CHEBI:128769"/>
        <dbReference type="EC" id="5.3.3.2"/>
    </reaction>
</comment>
<evidence type="ECO:0000256" key="7">
    <source>
        <dbReference type="ARBA" id="ARBA00022857"/>
    </source>
</evidence>
<feature type="binding site" evidence="11">
    <location>
        <begin position="94"/>
        <end position="96"/>
    </location>
    <ligand>
        <name>substrate</name>
    </ligand>
</feature>
<feature type="binding site" evidence="11">
    <location>
        <begin position="287"/>
        <end position="288"/>
    </location>
    <ligand>
        <name>FMN</name>
        <dbReference type="ChEBI" id="CHEBI:58210"/>
    </ligand>
</feature>
<dbReference type="InterPro" id="IPR013785">
    <property type="entry name" value="Aldolase_TIM"/>
</dbReference>
<comment type="cofactor">
    <cofactor evidence="11">
        <name>Mg(2+)</name>
        <dbReference type="ChEBI" id="CHEBI:18420"/>
    </cofactor>
</comment>
<comment type="function">
    <text evidence="11">Involved in the biosynthesis of isoprenoids. Catalyzes the 1,3-allylic rearrangement of the homoallylic substrate isopentenyl (IPP) to its allylic isomer, dimethylallyl diphosphate (DMAPP).</text>
</comment>
<comment type="similarity">
    <text evidence="11">Belongs to the IPP isomerase type 2 family.</text>
</comment>
<evidence type="ECO:0000313" key="14">
    <source>
        <dbReference type="Proteomes" id="UP000240811"/>
    </source>
</evidence>
<dbReference type="PIRSF" id="PIRSF003314">
    <property type="entry name" value="IPP_isomerase"/>
    <property type="match status" value="1"/>
</dbReference>
<dbReference type="SUPFAM" id="SSF51395">
    <property type="entry name" value="FMN-linked oxidoreductases"/>
    <property type="match status" value="1"/>
</dbReference>
<reference evidence="14" key="1">
    <citation type="submission" date="2018-02" db="EMBL/GenBank/DDBJ databases">
        <title>Genome sequence of Candidatus Liberibacter europaeus.</title>
        <authorList>
            <person name="Frampton R.A."/>
            <person name="Thompson S.M."/>
            <person name="David C."/>
            <person name="Addison S.M."/>
            <person name="Smith G.R."/>
        </authorList>
    </citation>
    <scope>NUCLEOTIDE SEQUENCE [LARGE SCALE GENOMIC DNA]</scope>
</reference>
<evidence type="ECO:0000256" key="9">
    <source>
        <dbReference type="ARBA" id="ARBA00023235"/>
    </source>
</evidence>
<feature type="domain" description="FMN-dependent dehydrogenase" evidence="12">
    <location>
        <begin position="18"/>
        <end position="95"/>
    </location>
</feature>
<evidence type="ECO:0000313" key="13">
    <source>
        <dbReference type="EMBL" id="PTL86049.1"/>
    </source>
</evidence>
<proteinExistence type="inferred from homology"/>
<dbReference type="Gene3D" id="3.20.20.70">
    <property type="entry name" value="Aldolase class I"/>
    <property type="match status" value="1"/>
</dbReference>
<feature type="binding site" evidence="11">
    <location>
        <position position="94"/>
    </location>
    <ligand>
        <name>FMN</name>
        <dbReference type="ChEBI" id="CHEBI:58210"/>
    </ligand>
</feature>
<evidence type="ECO:0000256" key="5">
    <source>
        <dbReference type="ARBA" id="ARBA00022723"/>
    </source>
</evidence>
<evidence type="ECO:0000259" key="12">
    <source>
        <dbReference type="Pfam" id="PF01070"/>
    </source>
</evidence>
<protein>
    <recommendedName>
        <fullName evidence="11">Isopentenyl-diphosphate delta-isomerase</fullName>
        <shortName evidence="11">IPP isomerase</shortName>
        <ecNumber evidence="11">5.3.3.2</ecNumber>
    </recommendedName>
    <alternativeName>
        <fullName evidence="11">Isopentenyl diphosphate:dimethylallyl diphosphate isomerase</fullName>
    </alternativeName>
    <alternativeName>
        <fullName evidence="11">Isopentenyl pyrophosphate isomerase</fullName>
    </alternativeName>
    <alternativeName>
        <fullName evidence="11">Type 2 isopentenyl diphosphate isomerase</fullName>
        <shortName evidence="11">IDI-2</shortName>
    </alternativeName>
</protein>
<name>A0A2T4VW97_9HYPH</name>
<evidence type="ECO:0000256" key="6">
    <source>
        <dbReference type="ARBA" id="ARBA00022842"/>
    </source>
</evidence>
<accession>A0A2T4VW97</accession>
<evidence type="ECO:0000256" key="2">
    <source>
        <dbReference type="ARBA" id="ARBA00022490"/>
    </source>
</evidence>
<feature type="binding site" evidence="11">
    <location>
        <position position="158"/>
    </location>
    <ligand>
        <name>Mg(2+)</name>
        <dbReference type="ChEBI" id="CHEBI:18420"/>
    </ligand>
</feature>
<comment type="cofactor">
    <cofactor evidence="1 11">
        <name>FMN</name>
        <dbReference type="ChEBI" id="CHEBI:58210"/>
    </cofactor>
</comment>
<comment type="caution">
    <text evidence="13">The sequence shown here is derived from an EMBL/GenBank/DDBJ whole genome shotgun (WGS) entry which is preliminary data.</text>
</comment>
<dbReference type="InterPro" id="IPR011179">
    <property type="entry name" value="IPdP_isomerase"/>
</dbReference>
<evidence type="ECO:0000256" key="8">
    <source>
        <dbReference type="ARBA" id="ARBA00023229"/>
    </source>
</evidence>
<dbReference type="GO" id="GO:0005737">
    <property type="term" value="C:cytoplasm"/>
    <property type="evidence" value="ECO:0007669"/>
    <property type="project" value="UniProtKB-SubCell"/>
</dbReference>
<dbReference type="PANTHER" id="PTHR43665">
    <property type="entry name" value="ISOPENTENYL-DIPHOSPHATE DELTA-ISOMERASE"/>
    <property type="match status" value="1"/>
</dbReference>
<feature type="binding site" evidence="11">
    <location>
        <position position="62"/>
    </location>
    <ligand>
        <name>FMN</name>
        <dbReference type="ChEBI" id="CHEBI:58210"/>
    </ligand>
</feature>
<dbReference type="GO" id="GO:0070402">
    <property type="term" value="F:NADPH binding"/>
    <property type="evidence" value="ECO:0007669"/>
    <property type="project" value="UniProtKB-UniRule"/>
</dbReference>
<comment type="cofactor">
    <cofactor evidence="11">
        <name>NADPH</name>
        <dbReference type="ChEBI" id="CHEBI:57783"/>
    </cofactor>
</comment>
<dbReference type="EC" id="5.3.3.2" evidence="11"/>
<dbReference type="Pfam" id="PF01070">
    <property type="entry name" value="FMN_dh"/>
    <property type="match status" value="2"/>
</dbReference>
<dbReference type="HAMAP" id="MF_00354">
    <property type="entry name" value="Idi_2"/>
    <property type="match status" value="1"/>
</dbReference>
<feature type="binding site" evidence="11">
    <location>
        <position position="157"/>
    </location>
    <ligand>
        <name>substrate</name>
    </ligand>
</feature>
<dbReference type="NCBIfam" id="TIGR02151">
    <property type="entry name" value="IPP_isom_2"/>
    <property type="match status" value="1"/>
</dbReference>
<dbReference type="GO" id="GO:0008299">
    <property type="term" value="P:isoprenoid biosynthetic process"/>
    <property type="evidence" value="ECO:0007669"/>
    <property type="project" value="UniProtKB-UniRule"/>
</dbReference>
<keyword evidence="6 11" id="KW-0460">Magnesium</keyword>
<feature type="binding site" evidence="11">
    <location>
        <begin position="5"/>
        <end position="6"/>
    </location>
    <ligand>
        <name>substrate</name>
    </ligand>
</feature>
<dbReference type="GO" id="GO:0010181">
    <property type="term" value="F:FMN binding"/>
    <property type="evidence" value="ECO:0007669"/>
    <property type="project" value="UniProtKB-UniRule"/>
</dbReference>
<organism evidence="13 14">
    <name type="scientific">Candidatus Liberibacter europaeus</name>
    <dbReference type="NCBI Taxonomy" id="744859"/>
    <lineage>
        <taxon>Bacteria</taxon>
        <taxon>Pseudomonadati</taxon>
        <taxon>Pseudomonadota</taxon>
        <taxon>Alphaproteobacteria</taxon>
        <taxon>Hyphomicrobiales</taxon>
        <taxon>Rhizobiaceae</taxon>
        <taxon>Liberibacter</taxon>
    </lineage>
</organism>
<comment type="subunit">
    <text evidence="10 11">Homooctamer. Dimer of tetramers.</text>
</comment>
<feature type="binding site" evidence="11">
    <location>
        <begin position="63"/>
        <end position="65"/>
    </location>
    <ligand>
        <name>FMN</name>
        <dbReference type="ChEBI" id="CHEBI:58210"/>
    </ligand>
</feature>
<dbReference type="CDD" id="cd02811">
    <property type="entry name" value="IDI-2_FMN"/>
    <property type="match status" value="1"/>
</dbReference>
<comment type="subcellular location">
    <subcellularLocation>
        <location evidence="11">Cytoplasm</location>
    </subcellularLocation>
</comment>
<dbReference type="PANTHER" id="PTHR43665:SF1">
    <property type="entry name" value="ISOPENTENYL-DIPHOSPHATE DELTA-ISOMERASE"/>
    <property type="match status" value="1"/>
</dbReference>
<evidence type="ECO:0000256" key="3">
    <source>
        <dbReference type="ARBA" id="ARBA00022630"/>
    </source>
</evidence>
<keyword evidence="9 11" id="KW-0413">Isomerase</keyword>
<dbReference type="AlphaFoldDB" id="A0A2T4VW97"/>
<dbReference type="GO" id="GO:0000287">
    <property type="term" value="F:magnesium ion binding"/>
    <property type="evidence" value="ECO:0007669"/>
    <property type="project" value="UniProtKB-UniRule"/>
</dbReference>
<dbReference type="InterPro" id="IPR000262">
    <property type="entry name" value="FMN-dep_DH"/>
</dbReference>